<dbReference type="Pfam" id="PF05592">
    <property type="entry name" value="Bac_rhamnosid"/>
    <property type="match status" value="1"/>
</dbReference>
<dbReference type="InterPro" id="IPR013783">
    <property type="entry name" value="Ig-like_fold"/>
</dbReference>
<dbReference type="SUPFAM" id="SSF48208">
    <property type="entry name" value="Six-hairpin glycosidases"/>
    <property type="match status" value="1"/>
</dbReference>
<evidence type="ECO:0000256" key="1">
    <source>
        <dbReference type="ARBA" id="ARBA00001445"/>
    </source>
</evidence>
<evidence type="ECO:0000259" key="5">
    <source>
        <dbReference type="Pfam" id="PF05592"/>
    </source>
</evidence>
<sequence length="932" mass="102865">MTVPPITVPAVPPITVSLTPYGLTCEQLDEPLGLDEPTPRLSWKLRSSRRGDVQGAYRLTVALSEADLRDGRLLWDTGRVTSTDTLLIPYDGPPLQSSTRYHWRVTVWDADGAESGTAGSWFETGLLHPDEWKAAWIARDQDAAPPQDPPAVEDRTERTRHLAPCPHLRRAFTVDKPLVRARAYVSARGLYELRLNGRRVSDAELAPGWTEYRHRVLYQTYDVGDLLREGGNVIGAVLADGWWSGFVGFDSRRHAQHYGEAPQLIVQLLLDFADGSRRWVLSDGDWREHPGPIRHADLLMGEYVDARREPPGWDEPGFDDGGWRPVLVAGTGTGVLRAAPDRPVRVLEELHARSVERRADGRFIVDLGQNMVGRVRLTVRDAPSGQRIQLRHAEILDDGELYVDNLRTAEATDVYVAAGRDVEVFEPRFTFHGFRYVEVSGHPGDLAPEDVTGRVLHSDTPWTGEFACSDDTVMRLQSNIRWGQRGNFVSVPTDCPQRDERLGWLADAQVFLPTACRNADVAAFFARWMRDVVDAQHPDGAFPDVVPELCMTREGAPAWGDGGVIIPWHLYREYGDRRVLEHSFPAMKAWVDHVHRDNPGLLWRHRVGNHYGDWLQVNAETPRDVLATAYFARSTELVARTAEVLGAEHDAKHYGALHTAIRDAFIDAFVDADEGRVAGDTQTGYLLALAFGLLPERAVPAAVDRLAADIEARDHHLTTGFVGVALLCPVLAAHGRHDLAYALLHQDTYPSWAYSIRHGATTIWERWDGWTEEHGIKPPAMNSFNHYSLGSVGEWLYGGVAGIGQAPGSVAYRELHLAPAVGGRLTWARARQETARGIVECGWSLEAGRLLLQVTVPPGVNATLTVPTEAPEGVTEGGAPLAAVEGLRVVERSGHSVTVRLRGGHYDFSATPPAAGPSPSLSPVLAQDLPTP</sequence>
<evidence type="ECO:0000259" key="8">
    <source>
        <dbReference type="Pfam" id="PF17390"/>
    </source>
</evidence>
<evidence type="ECO:0000256" key="4">
    <source>
        <dbReference type="SAM" id="MobiDB-lite"/>
    </source>
</evidence>
<comment type="caution">
    <text evidence="9">The sequence shown here is derived from an EMBL/GenBank/DDBJ whole genome shotgun (WGS) entry which is preliminary data.</text>
</comment>
<reference evidence="9 10" key="1">
    <citation type="journal article" date="2019" name="Int. J. Syst. Evol. Microbiol.">
        <title>The Global Catalogue of Microorganisms (GCM) 10K type strain sequencing project: providing services to taxonomists for standard genome sequencing and annotation.</title>
        <authorList>
            <consortium name="The Broad Institute Genomics Platform"/>
            <consortium name="The Broad Institute Genome Sequencing Center for Infectious Disease"/>
            <person name="Wu L."/>
            <person name="Ma J."/>
        </authorList>
    </citation>
    <scope>NUCLEOTIDE SEQUENCE [LARGE SCALE GENOMIC DNA]</scope>
    <source>
        <strain evidence="9 10">JCM 13850</strain>
    </source>
</reference>
<dbReference type="Proteomes" id="UP001501020">
    <property type="component" value="Unassembled WGS sequence"/>
</dbReference>
<name>A0ABN2YHG4_9ACTN</name>
<dbReference type="Pfam" id="PF25788">
    <property type="entry name" value="Ig_Rha78A_N"/>
    <property type="match status" value="1"/>
</dbReference>
<proteinExistence type="predicted"/>
<gene>
    <name evidence="9" type="ORF">GCM10009727_17070</name>
</gene>
<evidence type="ECO:0000313" key="10">
    <source>
        <dbReference type="Proteomes" id="UP001501020"/>
    </source>
</evidence>
<dbReference type="PIRSF" id="PIRSF010631">
    <property type="entry name" value="A-rhamnsds"/>
    <property type="match status" value="1"/>
</dbReference>
<feature type="domain" description="Alpha-L-rhamnosidase concanavalin-like" evidence="5">
    <location>
        <begin position="358"/>
        <end position="457"/>
    </location>
</feature>
<dbReference type="EC" id="3.2.1.40" evidence="2"/>
<dbReference type="InterPro" id="IPR016007">
    <property type="entry name" value="Alpha_rhamnosid"/>
</dbReference>
<accession>A0ABN2YHG4</accession>
<dbReference type="EMBL" id="BAAAMR010000010">
    <property type="protein sequence ID" value="GAA2127350.1"/>
    <property type="molecule type" value="Genomic_DNA"/>
</dbReference>
<dbReference type="InterPro" id="IPR008928">
    <property type="entry name" value="6-hairpin_glycosidase_sf"/>
</dbReference>
<dbReference type="Gene3D" id="2.60.120.260">
    <property type="entry name" value="Galactose-binding domain-like"/>
    <property type="match status" value="2"/>
</dbReference>
<dbReference type="Gene3D" id="2.60.420.10">
    <property type="entry name" value="Maltose phosphorylase, domain 3"/>
    <property type="match status" value="1"/>
</dbReference>
<feature type="domain" description="Alpha-L-rhamnosidase C-terminal" evidence="8">
    <location>
        <begin position="807"/>
        <end position="876"/>
    </location>
</feature>
<feature type="domain" description="Alpha-L-rhamnosidase six-hairpin glycosidase" evidence="7">
    <location>
        <begin position="463"/>
        <end position="798"/>
    </location>
</feature>
<dbReference type="InterPro" id="IPR008902">
    <property type="entry name" value="Rhamnosid_concanavalin"/>
</dbReference>
<evidence type="ECO:0000256" key="3">
    <source>
        <dbReference type="ARBA" id="ARBA00022801"/>
    </source>
</evidence>
<organism evidence="9 10">
    <name type="scientific">Actinomadura napierensis</name>
    <dbReference type="NCBI Taxonomy" id="267854"/>
    <lineage>
        <taxon>Bacteria</taxon>
        <taxon>Bacillati</taxon>
        <taxon>Actinomycetota</taxon>
        <taxon>Actinomycetes</taxon>
        <taxon>Streptosporangiales</taxon>
        <taxon>Thermomonosporaceae</taxon>
        <taxon>Actinomadura</taxon>
    </lineage>
</organism>
<keyword evidence="10" id="KW-1185">Reference proteome</keyword>
<dbReference type="Pfam" id="PF17389">
    <property type="entry name" value="Bac_rhamnosid6H"/>
    <property type="match status" value="1"/>
</dbReference>
<evidence type="ECO:0000313" key="9">
    <source>
        <dbReference type="EMBL" id="GAA2127350.1"/>
    </source>
</evidence>
<feature type="compositionally biased region" description="Low complexity" evidence="4">
    <location>
        <begin position="909"/>
        <end position="926"/>
    </location>
</feature>
<dbReference type="Pfam" id="PF08531">
    <property type="entry name" value="Bac_rhamnosid_N"/>
    <property type="match status" value="1"/>
</dbReference>
<dbReference type="PANTHER" id="PTHR33307:SF6">
    <property type="entry name" value="ALPHA-RHAMNOSIDASE (EUROFUNG)-RELATED"/>
    <property type="match status" value="1"/>
</dbReference>
<protein>
    <recommendedName>
        <fullName evidence="2">alpha-L-rhamnosidase</fullName>
        <ecNumber evidence="2">3.2.1.40</ecNumber>
    </recommendedName>
</protein>
<comment type="catalytic activity">
    <reaction evidence="1">
        <text>Hydrolysis of terminal non-reducing alpha-L-rhamnose residues in alpha-L-rhamnosides.</text>
        <dbReference type="EC" id="3.2.1.40"/>
    </reaction>
</comment>
<dbReference type="InterPro" id="IPR012341">
    <property type="entry name" value="6hp_glycosidase-like_sf"/>
</dbReference>
<feature type="region of interest" description="Disordered" evidence="4">
    <location>
        <begin position="908"/>
        <end position="932"/>
    </location>
</feature>
<dbReference type="PANTHER" id="PTHR33307">
    <property type="entry name" value="ALPHA-RHAMNOSIDASE (EUROFUNG)"/>
    <property type="match status" value="1"/>
</dbReference>
<evidence type="ECO:0000259" key="7">
    <source>
        <dbReference type="Pfam" id="PF17389"/>
    </source>
</evidence>
<dbReference type="InterPro" id="IPR035396">
    <property type="entry name" value="Bac_rhamnosid6H"/>
</dbReference>
<evidence type="ECO:0000259" key="6">
    <source>
        <dbReference type="Pfam" id="PF08531"/>
    </source>
</evidence>
<evidence type="ECO:0000256" key="2">
    <source>
        <dbReference type="ARBA" id="ARBA00012652"/>
    </source>
</evidence>
<keyword evidence="3" id="KW-0378">Hydrolase</keyword>
<dbReference type="Gene3D" id="2.60.40.10">
    <property type="entry name" value="Immunoglobulins"/>
    <property type="match status" value="1"/>
</dbReference>
<dbReference type="Pfam" id="PF17390">
    <property type="entry name" value="Bac_rhamnosid_C"/>
    <property type="match status" value="1"/>
</dbReference>
<dbReference type="InterPro" id="IPR013737">
    <property type="entry name" value="Bac_rhamnosid_N"/>
</dbReference>
<feature type="domain" description="Bacterial alpha-L-rhamnosidase N-terminal" evidence="6">
    <location>
        <begin position="178"/>
        <end position="347"/>
    </location>
</feature>
<dbReference type="InterPro" id="IPR035398">
    <property type="entry name" value="Bac_rhamnosid_C"/>
</dbReference>
<dbReference type="Gene3D" id="1.50.10.10">
    <property type="match status" value="1"/>
</dbReference>